<dbReference type="RefSeq" id="WP_345330809.1">
    <property type="nucleotide sequence ID" value="NZ_BAAAVH010000123.1"/>
</dbReference>
<gene>
    <name evidence="1" type="ORF">ACFP0N_17885</name>
</gene>
<keyword evidence="2" id="KW-1185">Reference proteome</keyword>
<sequence length="196" mass="21215">MTTPVKTNAAETLVPGRFYLWLAPVGTAAPADATIALPAGWRSVGHTTEDSLKFNSEPNFEQLKSAQSDFPVRNFQTSDSATVEIDLLQWNAPNFKAVYGGGTITEITPAGGTGTKHYKFVPPRIGERTEIAALLEVLDGGRHYRFVYPKAMQLEGVSNDLQKGAGSKLPLRLGVLGGDDTDAWYLLTDDPAFKES</sequence>
<dbReference type="InterPro" id="IPR058154">
    <property type="entry name" value="Bxb1_TTP-like"/>
</dbReference>
<comment type="caution">
    <text evidence="1">The sequence shown here is derived from an EMBL/GenBank/DDBJ whole genome shotgun (WGS) entry which is preliminary data.</text>
</comment>
<evidence type="ECO:0000313" key="1">
    <source>
        <dbReference type="EMBL" id="MFC5886841.1"/>
    </source>
</evidence>
<accession>A0ABW1EYB6</accession>
<protein>
    <recommendedName>
        <fullName evidence="3">Phage tail protein</fullName>
    </recommendedName>
</protein>
<dbReference type="Proteomes" id="UP001596067">
    <property type="component" value="Unassembled WGS sequence"/>
</dbReference>
<name>A0ABW1EYB6_9ACTN</name>
<dbReference type="Pfam" id="PF25681">
    <property type="entry name" value="Phage_TTP_17"/>
    <property type="match status" value="1"/>
</dbReference>
<evidence type="ECO:0008006" key="3">
    <source>
        <dbReference type="Google" id="ProtNLM"/>
    </source>
</evidence>
<dbReference type="EMBL" id="JBHSOD010000020">
    <property type="protein sequence ID" value="MFC5886841.1"/>
    <property type="molecule type" value="Genomic_DNA"/>
</dbReference>
<reference evidence="2" key="1">
    <citation type="journal article" date="2019" name="Int. J. Syst. Evol. Microbiol.">
        <title>The Global Catalogue of Microorganisms (GCM) 10K type strain sequencing project: providing services to taxonomists for standard genome sequencing and annotation.</title>
        <authorList>
            <consortium name="The Broad Institute Genomics Platform"/>
            <consortium name="The Broad Institute Genome Sequencing Center for Infectious Disease"/>
            <person name="Wu L."/>
            <person name="Ma J."/>
        </authorList>
    </citation>
    <scope>NUCLEOTIDE SEQUENCE [LARGE SCALE GENOMIC DNA]</scope>
    <source>
        <strain evidence="2">CGMCC 4.1469</strain>
    </source>
</reference>
<evidence type="ECO:0000313" key="2">
    <source>
        <dbReference type="Proteomes" id="UP001596067"/>
    </source>
</evidence>
<organism evidence="1 2">
    <name type="scientific">Kitasatospora aburaviensis</name>
    <dbReference type="NCBI Taxonomy" id="67265"/>
    <lineage>
        <taxon>Bacteria</taxon>
        <taxon>Bacillati</taxon>
        <taxon>Actinomycetota</taxon>
        <taxon>Actinomycetes</taxon>
        <taxon>Kitasatosporales</taxon>
        <taxon>Streptomycetaceae</taxon>
        <taxon>Kitasatospora</taxon>
    </lineage>
</organism>
<proteinExistence type="predicted"/>